<dbReference type="EMBL" id="UINC01172290">
    <property type="protein sequence ID" value="SVD77293.1"/>
    <property type="molecule type" value="Genomic_DNA"/>
</dbReference>
<organism evidence="1">
    <name type="scientific">marine metagenome</name>
    <dbReference type="NCBI Taxonomy" id="408172"/>
    <lineage>
        <taxon>unclassified sequences</taxon>
        <taxon>metagenomes</taxon>
        <taxon>ecological metagenomes</taxon>
    </lineage>
</organism>
<reference evidence="1" key="1">
    <citation type="submission" date="2018-05" db="EMBL/GenBank/DDBJ databases">
        <authorList>
            <person name="Lanie J.A."/>
            <person name="Ng W.-L."/>
            <person name="Kazmierczak K.M."/>
            <person name="Andrzejewski T.M."/>
            <person name="Davidsen T.M."/>
            <person name="Wayne K.J."/>
            <person name="Tettelin H."/>
            <person name="Glass J.I."/>
            <person name="Rusch D."/>
            <person name="Podicherti R."/>
            <person name="Tsui H.-C.T."/>
            <person name="Winkler M.E."/>
        </authorList>
    </citation>
    <scope>NUCLEOTIDE SEQUENCE</scope>
</reference>
<gene>
    <name evidence="1" type="ORF">METZ01_LOCUS430147</name>
</gene>
<dbReference type="AlphaFoldDB" id="A0A382Y223"/>
<proteinExistence type="predicted"/>
<evidence type="ECO:0000313" key="1">
    <source>
        <dbReference type="EMBL" id="SVD77293.1"/>
    </source>
</evidence>
<name>A0A382Y223_9ZZZZ</name>
<feature type="non-terminal residue" evidence="1">
    <location>
        <position position="28"/>
    </location>
</feature>
<accession>A0A382Y223</accession>
<protein>
    <submittedName>
        <fullName evidence="1">Uncharacterized protein</fullName>
    </submittedName>
</protein>
<sequence length="28" mass="3439">MINKVNKNLNEKFEWSEINYSKVKKIIK</sequence>